<dbReference type="Proteomes" id="UP000683925">
    <property type="component" value="Unassembled WGS sequence"/>
</dbReference>
<accession>A0A8S1V168</accession>
<reference evidence="1" key="1">
    <citation type="submission" date="2021-01" db="EMBL/GenBank/DDBJ databases">
        <authorList>
            <consortium name="Genoscope - CEA"/>
            <person name="William W."/>
        </authorList>
    </citation>
    <scope>NUCLEOTIDE SEQUENCE</scope>
</reference>
<organism evidence="1 2">
    <name type="scientific">Paramecium octaurelia</name>
    <dbReference type="NCBI Taxonomy" id="43137"/>
    <lineage>
        <taxon>Eukaryota</taxon>
        <taxon>Sar</taxon>
        <taxon>Alveolata</taxon>
        <taxon>Ciliophora</taxon>
        <taxon>Intramacronucleata</taxon>
        <taxon>Oligohymenophorea</taxon>
        <taxon>Peniculida</taxon>
        <taxon>Parameciidae</taxon>
        <taxon>Paramecium</taxon>
    </lineage>
</organism>
<evidence type="ECO:0000313" key="1">
    <source>
        <dbReference type="EMBL" id="CAD8170665.1"/>
    </source>
</evidence>
<gene>
    <name evidence="1" type="ORF">POCTA_138.1.T0550293</name>
</gene>
<protein>
    <submittedName>
        <fullName evidence="1">Uncharacterized protein</fullName>
    </submittedName>
</protein>
<name>A0A8S1V168_PAROT</name>
<keyword evidence="2" id="KW-1185">Reference proteome</keyword>
<dbReference type="EMBL" id="CAJJDP010000055">
    <property type="protein sequence ID" value="CAD8170665.1"/>
    <property type="molecule type" value="Genomic_DNA"/>
</dbReference>
<proteinExistence type="predicted"/>
<sequence length="112" mass="12854">MQRKSLMSKNSQKFYFNKLQPCSRIKLLQSLLETHLRKKNANIKFSYIVIKLYPIYQSKANTLIYLQIMMASSTVKISSLPSENKSKSIKLNLYLKGSSTFDSVPISLTANQ</sequence>
<dbReference type="AlphaFoldDB" id="A0A8S1V168"/>
<evidence type="ECO:0000313" key="2">
    <source>
        <dbReference type="Proteomes" id="UP000683925"/>
    </source>
</evidence>
<comment type="caution">
    <text evidence="1">The sequence shown here is derived from an EMBL/GenBank/DDBJ whole genome shotgun (WGS) entry which is preliminary data.</text>
</comment>